<sequence>MLFPVPGGLHIQPLASNDFVSQSSLPYVAPFDPLRCEITNMLLECP</sequence>
<accession>A0A0E9V5U9</accession>
<organism evidence="1">
    <name type="scientific">Anguilla anguilla</name>
    <name type="common">European freshwater eel</name>
    <name type="synonym">Muraena anguilla</name>
    <dbReference type="NCBI Taxonomy" id="7936"/>
    <lineage>
        <taxon>Eukaryota</taxon>
        <taxon>Metazoa</taxon>
        <taxon>Chordata</taxon>
        <taxon>Craniata</taxon>
        <taxon>Vertebrata</taxon>
        <taxon>Euteleostomi</taxon>
        <taxon>Actinopterygii</taxon>
        <taxon>Neopterygii</taxon>
        <taxon>Teleostei</taxon>
        <taxon>Anguilliformes</taxon>
        <taxon>Anguillidae</taxon>
        <taxon>Anguilla</taxon>
    </lineage>
</organism>
<name>A0A0E9V5U9_ANGAN</name>
<reference evidence="1" key="2">
    <citation type="journal article" date="2015" name="Fish Shellfish Immunol.">
        <title>Early steps in the European eel (Anguilla anguilla)-Vibrio vulnificus interaction in the gills: Role of the RtxA13 toxin.</title>
        <authorList>
            <person name="Callol A."/>
            <person name="Pajuelo D."/>
            <person name="Ebbesson L."/>
            <person name="Teles M."/>
            <person name="MacKenzie S."/>
            <person name="Amaro C."/>
        </authorList>
    </citation>
    <scope>NUCLEOTIDE SEQUENCE</scope>
</reference>
<reference evidence="1" key="1">
    <citation type="submission" date="2014-11" db="EMBL/GenBank/DDBJ databases">
        <authorList>
            <person name="Amaro Gonzalez C."/>
        </authorList>
    </citation>
    <scope>NUCLEOTIDE SEQUENCE</scope>
</reference>
<dbReference type="AlphaFoldDB" id="A0A0E9V5U9"/>
<protein>
    <submittedName>
        <fullName evidence="1">Uncharacterized protein</fullName>
    </submittedName>
</protein>
<proteinExistence type="predicted"/>
<evidence type="ECO:0000313" key="1">
    <source>
        <dbReference type="EMBL" id="JAH73494.1"/>
    </source>
</evidence>
<dbReference type="EMBL" id="GBXM01035083">
    <property type="protein sequence ID" value="JAH73494.1"/>
    <property type="molecule type" value="Transcribed_RNA"/>
</dbReference>